<accession>A0A8D8LID2</accession>
<dbReference type="EMBL" id="HBUF01000992">
    <property type="protein sequence ID" value="CAG6605836.1"/>
    <property type="molecule type" value="Transcribed_RNA"/>
</dbReference>
<dbReference type="InterPro" id="IPR019804">
    <property type="entry name" value="Ras_G-nucl-exch_fac_CS"/>
</dbReference>
<evidence type="ECO:0000259" key="4">
    <source>
        <dbReference type="PROSITE" id="PS50009"/>
    </source>
</evidence>
<dbReference type="InterPro" id="IPR000651">
    <property type="entry name" value="Ras-like_Gua-exchang_fac_N"/>
</dbReference>
<feature type="domain" description="Ras-associating" evidence="5">
    <location>
        <begin position="641"/>
        <end position="729"/>
    </location>
</feature>
<feature type="domain" description="N-terminal Ras-GEF" evidence="6">
    <location>
        <begin position="84"/>
        <end position="210"/>
    </location>
</feature>
<feature type="region of interest" description="Disordered" evidence="3">
    <location>
        <begin position="536"/>
        <end position="637"/>
    </location>
</feature>
<name>A0A8D8LID2_9HEMI</name>
<dbReference type="InterPro" id="IPR000159">
    <property type="entry name" value="RA_dom"/>
</dbReference>
<feature type="compositionally biased region" description="Low complexity" evidence="3">
    <location>
        <begin position="555"/>
        <end position="567"/>
    </location>
</feature>
<dbReference type="InterPro" id="IPR036964">
    <property type="entry name" value="RASGEF_cat_dom_sf"/>
</dbReference>
<dbReference type="EMBL" id="HBUF01000987">
    <property type="protein sequence ID" value="CAG6605831.1"/>
    <property type="molecule type" value="Transcribed_RNA"/>
</dbReference>
<dbReference type="GO" id="GO:0007265">
    <property type="term" value="P:Ras protein signal transduction"/>
    <property type="evidence" value="ECO:0007669"/>
    <property type="project" value="TreeGrafter"/>
</dbReference>
<evidence type="ECO:0000256" key="3">
    <source>
        <dbReference type="SAM" id="MobiDB-lite"/>
    </source>
</evidence>
<dbReference type="CDD" id="cd00153">
    <property type="entry name" value="RA_RalGDS_like"/>
    <property type="match status" value="1"/>
</dbReference>
<keyword evidence="1 2" id="KW-0344">Guanine-nucleotide releasing factor</keyword>
<proteinExistence type="predicted"/>
<dbReference type="InterPro" id="IPR029071">
    <property type="entry name" value="Ubiquitin-like_domsf"/>
</dbReference>
<dbReference type="Pfam" id="PF00618">
    <property type="entry name" value="RasGEF_N"/>
    <property type="match status" value="1"/>
</dbReference>
<sequence length="755" mass="85464">MKLLNSSNAIIQSDINKHSLDDGDKNMNLDVENLQPTWRLWGEEKVEGALFNIFLKKVRYHRPAKSISSDSDDDISHLEWETVKVRFIKAGTLEKLVECLATDDGEVESTYINIFLATYRTFATMKQVLDLLLNRYEQLLNNEFDLPESVTEQHQKTLILVLHVWLDTYSDDFKDPPLHPHLHDLLCFAQHHFPESELYAKIQHKWDKFNKIDGMMESCSLYHGSLCIQSNGNNLGNLIVYEFPHVPERHFAQQLTRKDTELFKKLMPHQCLGAIWSRRGEKSHSHEAATVIATVNQFNAVSLRVISTVLMETQELRAAVITTWIHIAQELRVLKNFSSLKAIISGLQSHPVHRLQKTWSQLSKEKHEMFEELARIFCEDNNQWTQRELLMREGTAKFADTVGENDKHLQKVISRQHHCGNISHGTIPYLGTFLTDLTMIDTAIPDTLPDGLINFDKKRKEFEVLAQIKLLQGAANAYSLSPDEAFDRWFDSVLTLDDREANALSCNIEPSTNQSTIQRKGKKLVDSNRLGLLAASNSRKGDLSTTSSGHRKNDSIASTSSQSSSSSQFYYEVDSVPSSQHTTGGDSTTHTSHLTKLLSDSSSSTSSLPSLDASTSSSASHTVPSSQLPAPPSRPQSPGYYIIRVTMETDSHETEGVVMYKSIMLSNSERTPQVIQNAMNKLDIEGSADEWTLSQILPDKEMVLPYNANVYYAMIRTHDFNFILRRKRDSAVGTPDKWRTIKTSMMISPNQALHS</sequence>
<dbReference type="InterPro" id="IPR023578">
    <property type="entry name" value="Ras_GEF_dom_sf"/>
</dbReference>
<evidence type="ECO:0000313" key="7">
    <source>
        <dbReference type="EMBL" id="CAG6605836.1"/>
    </source>
</evidence>
<dbReference type="GO" id="GO:0005085">
    <property type="term" value="F:guanyl-nucleotide exchange factor activity"/>
    <property type="evidence" value="ECO:0007669"/>
    <property type="project" value="UniProtKB-KW"/>
</dbReference>
<dbReference type="Gene3D" id="3.10.20.90">
    <property type="entry name" value="Phosphatidylinositol 3-kinase Catalytic Subunit, Chain A, domain 1"/>
    <property type="match status" value="1"/>
</dbReference>
<dbReference type="Pfam" id="PF00617">
    <property type="entry name" value="RasGEF"/>
    <property type="match status" value="1"/>
</dbReference>
<dbReference type="AlphaFoldDB" id="A0A8D8LID2"/>
<dbReference type="EMBL" id="HBUF01000991">
    <property type="protein sequence ID" value="CAG6605835.1"/>
    <property type="molecule type" value="Transcribed_RNA"/>
</dbReference>
<dbReference type="EMBL" id="HBUF01000989">
    <property type="protein sequence ID" value="CAG6605833.1"/>
    <property type="molecule type" value="Transcribed_RNA"/>
</dbReference>
<evidence type="ECO:0000256" key="1">
    <source>
        <dbReference type="ARBA" id="ARBA00022658"/>
    </source>
</evidence>
<dbReference type="EMBL" id="HBUF01000993">
    <property type="protein sequence ID" value="CAG6605837.1"/>
    <property type="molecule type" value="Transcribed_RNA"/>
</dbReference>
<dbReference type="Pfam" id="PF00788">
    <property type="entry name" value="RA"/>
    <property type="match status" value="1"/>
</dbReference>
<evidence type="ECO:0000259" key="5">
    <source>
        <dbReference type="PROSITE" id="PS50200"/>
    </source>
</evidence>
<dbReference type="InterPro" id="IPR001895">
    <property type="entry name" value="RASGEF_cat_dom"/>
</dbReference>
<dbReference type="SMART" id="SM00314">
    <property type="entry name" value="RA"/>
    <property type="match status" value="1"/>
</dbReference>
<feature type="compositionally biased region" description="Polar residues" evidence="3">
    <location>
        <begin position="536"/>
        <end position="548"/>
    </location>
</feature>
<dbReference type="Gene3D" id="1.20.870.10">
    <property type="entry name" value="Son of sevenless (SoS) protein Chain: S domain 1"/>
    <property type="match status" value="1"/>
</dbReference>
<evidence type="ECO:0000256" key="2">
    <source>
        <dbReference type="PROSITE-ProRule" id="PRU00168"/>
    </source>
</evidence>
<evidence type="ECO:0000259" key="6">
    <source>
        <dbReference type="PROSITE" id="PS50212"/>
    </source>
</evidence>
<dbReference type="PROSITE" id="PS50212">
    <property type="entry name" value="RASGEF_NTER"/>
    <property type="match status" value="1"/>
</dbReference>
<dbReference type="Gene3D" id="1.10.840.10">
    <property type="entry name" value="Ras guanine-nucleotide exchange factors catalytic domain"/>
    <property type="match status" value="1"/>
</dbReference>
<dbReference type="PROSITE" id="PS50009">
    <property type="entry name" value="RASGEF_CAT"/>
    <property type="match status" value="1"/>
</dbReference>
<dbReference type="SUPFAM" id="SSF48366">
    <property type="entry name" value="Ras GEF"/>
    <property type="match status" value="1"/>
</dbReference>
<dbReference type="CDD" id="cd06224">
    <property type="entry name" value="REM"/>
    <property type="match status" value="1"/>
</dbReference>
<dbReference type="PROSITE" id="PS50200">
    <property type="entry name" value="RA"/>
    <property type="match status" value="1"/>
</dbReference>
<dbReference type="SUPFAM" id="SSF54236">
    <property type="entry name" value="Ubiquitin-like"/>
    <property type="match status" value="1"/>
</dbReference>
<dbReference type="InterPro" id="IPR008937">
    <property type="entry name" value="Ras-like_GEF"/>
</dbReference>
<dbReference type="SMART" id="SM00229">
    <property type="entry name" value="RasGEFN"/>
    <property type="match status" value="1"/>
</dbReference>
<dbReference type="GO" id="GO:0005886">
    <property type="term" value="C:plasma membrane"/>
    <property type="evidence" value="ECO:0007669"/>
    <property type="project" value="TreeGrafter"/>
</dbReference>
<protein>
    <submittedName>
        <fullName evidence="7">Ral guanine nucleotide dissociation stimulator-like 1</fullName>
    </submittedName>
</protein>
<dbReference type="PANTHER" id="PTHR23113:SF312">
    <property type="entry name" value="RAL GUANINE NUCLEOTIDE DISSOCIATION STIMULATOR-LIKE, ISOFORM E"/>
    <property type="match status" value="1"/>
</dbReference>
<dbReference type="PANTHER" id="PTHR23113">
    <property type="entry name" value="GUANINE NUCLEOTIDE EXCHANGE FACTOR"/>
    <property type="match status" value="1"/>
</dbReference>
<feature type="compositionally biased region" description="Low complexity" evidence="3">
    <location>
        <begin position="578"/>
        <end position="626"/>
    </location>
</feature>
<dbReference type="PROSITE" id="PS00720">
    <property type="entry name" value="RASGEF"/>
    <property type="match status" value="1"/>
</dbReference>
<dbReference type="SMART" id="SM00147">
    <property type="entry name" value="RasGEF"/>
    <property type="match status" value="1"/>
</dbReference>
<feature type="domain" description="Ras-GEF" evidence="4">
    <location>
        <begin position="247"/>
        <end position="511"/>
    </location>
</feature>
<organism evidence="7">
    <name type="scientific">Cacopsylla melanoneura</name>
    <dbReference type="NCBI Taxonomy" id="428564"/>
    <lineage>
        <taxon>Eukaryota</taxon>
        <taxon>Metazoa</taxon>
        <taxon>Ecdysozoa</taxon>
        <taxon>Arthropoda</taxon>
        <taxon>Hexapoda</taxon>
        <taxon>Insecta</taxon>
        <taxon>Pterygota</taxon>
        <taxon>Neoptera</taxon>
        <taxon>Paraneoptera</taxon>
        <taxon>Hemiptera</taxon>
        <taxon>Sternorrhyncha</taxon>
        <taxon>Psylloidea</taxon>
        <taxon>Psyllidae</taxon>
        <taxon>Psyllinae</taxon>
        <taxon>Cacopsylla</taxon>
    </lineage>
</organism>
<reference evidence="7" key="1">
    <citation type="submission" date="2021-05" db="EMBL/GenBank/DDBJ databases">
        <authorList>
            <person name="Alioto T."/>
            <person name="Alioto T."/>
            <person name="Gomez Garrido J."/>
        </authorList>
    </citation>
    <scope>NUCLEOTIDE SEQUENCE</scope>
</reference>
<dbReference type="CDD" id="cd00155">
    <property type="entry name" value="RasGEF"/>
    <property type="match status" value="1"/>
</dbReference>